<accession>A0AAE8XZS5</accession>
<evidence type="ECO:0000313" key="2">
    <source>
        <dbReference type="EMBL" id="UBF23278.1"/>
    </source>
</evidence>
<reference evidence="1" key="1">
    <citation type="submission" date="2021-05" db="EMBL/GenBank/DDBJ databases">
        <title>Diversity, taxonomy and evolution of archaeal viruses of the class Caudoviricetes.</title>
        <authorList>
            <person name="Liu Y."/>
            <person name="Demina T.A."/>
            <person name="Roux S."/>
            <person name="Aiewsakun P."/>
            <person name="Kazlauskas D."/>
            <person name="Simmonds P."/>
            <person name="Prangishvili D."/>
            <person name="Oksanen H.M."/>
            <person name="Krupovic M."/>
        </authorList>
    </citation>
    <scope>NUCLEOTIDE SEQUENCE</scope>
    <source>
        <strain evidence="1">HATV-2/44</strain>
    </source>
</reference>
<keyword evidence="3" id="KW-1185">Reference proteome</keyword>
<dbReference type="EMBL" id="MZ334525">
    <property type="protein sequence ID" value="UBF23152.1"/>
    <property type="molecule type" value="Genomic_DNA"/>
</dbReference>
<protein>
    <submittedName>
        <fullName evidence="1">Uncharacterized protein</fullName>
    </submittedName>
</protein>
<organism evidence="1 3">
    <name type="scientific">Haloarcula tailed virus 2</name>
    <dbReference type="NCBI Taxonomy" id="2877989"/>
    <lineage>
        <taxon>Viruses</taxon>
        <taxon>Duplodnaviria</taxon>
        <taxon>Heunggongvirae</taxon>
        <taxon>Uroviricota</taxon>
        <taxon>Caudoviricetes</taxon>
        <taxon>Thumleimavirales</taxon>
        <taxon>Soleiviridae</taxon>
        <taxon>Eilatmyovirus</taxon>
        <taxon>Eilatmyovirus salis</taxon>
        <taxon>Eilatmyovirus HATV2</taxon>
    </lineage>
</organism>
<evidence type="ECO:0000313" key="3">
    <source>
        <dbReference type="Proteomes" id="UP000827814"/>
    </source>
</evidence>
<proteinExistence type="predicted"/>
<name>A0AAE8XZS5_9CAUD</name>
<dbReference type="Proteomes" id="UP000827814">
    <property type="component" value="Segment"/>
</dbReference>
<gene>
    <name evidence="1" type="ORF">HATV-2_gp1</name>
    <name evidence="2" type="ORF">HATV-2_gp127</name>
</gene>
<sequence>MSNPISLLSYRCSAMLCVGAFNNSELRSVKPSVSRPMCPQDTGLPASYTV</sequence>
<dbReference type="EMBL" id="MZ334525">
    <property type="protein sequence ID" value="UBF23278.1"/>
    <property type="molecule type" value="Genomic_DNA"/>
</dbReference>
<evidence type="ECO:0000313" key="1">
    <source>
        <dbReference type="EMBL" id="UBF23152.1"/>
    </source>
</evidence>